<evidence type="ECO:0000313" key="1">
    <source>
        <dbReference type="EMBL" id="DAD94404.1"/>
    </source>
</evidence>
<sequence length="42" mass="4524">MSIVLFAMIGAAIKAGIAYWICYGVYCTIAVLKMIINLVGNN</sequence>
<accession>A0A8S5NJ38</accession>
<name>A0A8S5NJ38_9CAUD</name>
<organism evidence="1">
    <name type="scientific">Siphoviridae sp. cttFh17</name>
    <dbReference type="NCBI Taxonomy" id="2826491"/>
    <lineage>
        <taxon>Viruses</taxon>
        <taxon>Duplodnaviria</taxon>
        <taxon>Heunggongvirae</taxon>
        <taxon>Uroviricota</taxon>
        <taxon>Caudoviricetes</taxon>
    </lineage>
</organism>
<proteinExistence type="predicted"/>
<protein>
    <submittedName>
        <fullName evidence="1">Uncharacterized protein</fullName>
    </submittedName>
</protein>
<reference evidence="1" key="1">
    <citation type="journal article" date="2021" name="Proc. Natl. Acad. Sci. U.S.A.">
        <title>A Catalog of Tens of Thousands of Viruses from Human Metagenomes Reveals Hidden Associations with Chronic Diseases.</title>
        <authorList>
            <person name="Tisza M.J."/>
            <person name="Buck C.B."/>
        </authorList>
    </citation>
    <scope>NUCLEOTIDE SEQUENCE</scope>
    <source>
        <strain evidence="1">CttFh17</strain>
    </source>
</reference>
<dbReference type="EMBL" id="BK015176">
    <property type="protein sequence ID" value="DAD94404.1"/>
    <property type="molecule type" value="Genomic_DNA"/>
</dbReference>